<keyword evidence="2" id="KW-1185">Reference proteome</keyword>
<reference evidence="1 2" key="1">
    <citation type="submission" date="2014-09" db="EMBL/GenBank/DDBJ databases">
        <title>Genome sequencing of Methyloceanibacter caenitepidi Gela4.</title>
        <authorList>
            <person name="Takeuchi M."/>
            <person name="Susumu S."/>
            <person name="Kamagata Y."/>
            <person name="Oshima K."/>
            <person name="Hattori M."/>
            <person name="Iwasaki W."/>
        </authorList>
    </citation>
    <scope>NUCLEOTIDE SEQUENCE [LARGE SCALE GENOMIC DNA]</scope>
    <source>
        <strain evidence="1 2">Gela4</strain>
    </source>
</reference>
<dbReference type="KEGG" id="mcg:GL4_1191"/>
<evidence type="ECO:0000313" key="1">
    <source>
        <dbReference type="EMBL" id="BAQ16649.1"/>
    </source>
</evidence>
<organism evidence="1 2">
    <name type="scientific">Methyloceanibacter caenitepidi</name>
    <dbReference type="NCBI Taxonomy" id="1384459"/>
    <lineage>
        <taxon>Bacteria</taxon>
        <taxon>Pseudomonadati</taxon>
        <taxon>Pseudomonadota</taxon>
        <taxon>Alphaproteobacteria</taxon>
        <taxon>Hyphomicrobiales</taxon>
        <taxon>Hyphomicrobiaceae</taxon>
        <taxon>Methyloceanibacter</taxon>
    </lineage>
</organism>
<dbReference type="AlphaFoldDB" id="A0A0A8K3S1"/>
<protein>
    <submittedName>
        <fullName evidence="1">Uncharacterized protein</fullName>
    </submittedName>
</protein>
<dbReference type="Proteomes" id="UP000031643">
    <property type="component" value="Chromosome"/>
</dbReference>
<evidence type="ECO:0000313" key="2">
    <source>
        <dbReference type="Proteomes" id="UP000031643"/>
    </source>
</evidence>
<dbReference type="HOGENOM" id="CLU_3235878_0_0_5"/>
<proteinExistence type="predicted"/>
<name>A0A0A8K3S1_9HYPH</name>
<sequence length="43" mass="4697">MLGIIAGYFGHIGAHKTMQVAIYASPLGELSSFQKEYRRALNG</sequence>
<dbReference type="EMBL" id="AP014648">
    <property type="protein sequence ID" value="BAQ16649.1"/>
    <property type="molecule type" value="Genomic_DNA"/>
</dbReference>
<gene>
    <name evidence="1" type="ORF">GL4_1191</name>
</gene>
<accession>A0A0A8K3S1</accession>